<dbReference type="STRING" id="1531966.A0A0A1TBF5"/>
<dbReference type="Gene3D" id="2.120.10.30">
    <property type="entry name" value="TolB, C-terminal domain"/>
    <property type="match status" value="1"/>
</dbReference>
<accession>A0A0A1TBF5</accession>
<proteinExistence type="predicted"/>
<sequence>MPSSIVSIGLGLLAVLSTAGATDPACQAPKPKADPRAAPGVEYKVLANDLQKPRGVVLDSEGNLLIVEASSKGVRRVVLNDADGLDVCVGSSSQLIKDSSLNHGIALSADGKTLFVSSSTTVFAYPYDATKGTVGSAKTIVTAMNQGGHSTRTLLIPQNNPGLLLVSRGSDGNVDEPTQEIKSARSQLRSFTIDSLLASEAPVEYAKGEVIAWGLRNSVGVADDPTTGNIWTVENSLDNMNRRGIDIHNTNPGEELNFHGRPNDTSSEVYGKNYGYPGCVAIYDPSNVKEYPGGADVGKQMAGDHLKNVKDEFCQKTVAPKITFGSHLAPLDIHFHDDGSSALISFHGSWNRQPPNGYRLSRVSFKDGMPIRPSNAPDAEEKLLWNSDESKCPGKCFRPVGLTIDDKQRVFMTSDSTGELYVVTGTRGKQNLEKKIGVMGRRVAQSQLSL</sequence>
<dbReference type="SUPFAM" id="SSF50952">
    <property type="entry name" value="Soluble quinoprotein glucose dehydrogenase"/>
    <property type="match status" value="1"/>
</dbReference>
<dbReference type="PANTHER" id="PTHR19328:SF53">
    <property type="entry name" value="MEMBRANE PROTEIN"/>
    <property type="match status" value="1"/>
</dbReference>
<feature type="signal peptide" evidence="1">
    <location>
        <begin position="1"/>
        <end position="21"/>
    </location>
</feature>
<reference evidence="3 4" key="1">
    <citation type="journal article" date="2015" name="Genome Announc.">
        <title>Draft Genome Sequence and Gene Annotation of the Entomopathogenic Fungus Verticillium hemipterigenum.</title>
        <authorList>
            <person name="Horn F."/>
            <person name="Habel A."/>
            <person name="Scharf D.H."/>
            <person name="Dworschak J."/>
            <person name="Brakhage A.A."/>
            <person name="Guthke R."/>
            <person name="Hertweck C."/>
            <person name="Linde J."/>
        </authorList>
    </citation>
    <scope>NUCLEOTIDE SEQUENCE [LARGE SCALE GENOMIC DNA]</scope>
</reference>
<dbReference type="Pfam" id="PF22807">
    <property type="entry name" value="TrAA12"/>
    <property type="match status" value="1"/>
</dbReference>
<feature type="chain" id="PRO_5001990061" description="Pyrroloquinoline quinone-dependent pyranose dehydrogenase beta-propeller domain-containing protein" evidence="1">
    <location>
        <begin position="22"/>
        <end position="450"/>
    </location>
</feature>
<organism evidence="3 4">
    <name type="scientific">[Torrubiella] hemipterigena</name>
    <dbReference type="NCBI Taxonomy" id="1531966"/>
    <lineage>
        <taxon>Eukaryota</taxon>
        <taxon>Fungi</taxon>
        <taxon>Dikarya</taxon>
        <taxon>Ascomycota</taxon>
        <taxon>Pezizomycotina</taxon>
        <taxon>Sordariomycetes</taxon>
        <taxon>Hypocreomycetidae</taxon>
        <taxon>Hypocreales</taxon>
        <taxon>Clavicipitaceae</taxon>
        <taxon>Clavicipitaceae incertae sedis</taxon>
        <taxon>'Torrubiella' clade</taxon>
    </lineage>
</organism>
<evidence type="ECO:0000313" key="4">
    <source>
        <dbReference type="Proteomes" id="UP000039046"/>
    </source>
</evidence>
<evidence type="ECO:0000313" key="3">
    <source>
        <dbReference type="EMBL" id="CEJ84602.1"/>
    </source>
</evidence>
<protein>
    <recommendedName>
        <fullName evidence="2">Pyrroloquinoline quinone-dependent pyranose dehydrogenase beta-propeller domain-containing protein</fullName>
    </recommendedName>
</protein>
<dbReference type="HOGENOM" id="CLU_039534_1_1_1"/>
<name>A0A0A1TBF5_9HYPO</name>
<keyword evidence="1" id="KW-0732">Signal</keyword>
<keyword evidence="4" id="KW-1185">Reference proteome</keyword>
<dbReference type="OrthoDB" id="1749473at2759"/>
<dbReference type="AlphaFoldDB" id="A0A0A1TBF5"/>
<dbReference type="InterPro" id="IPR011042">
    <property type="entry name" value="6-blade_b-propeller_TolB-like"/>
</dbReference>
<dbReference type="InterPro" id="IPR011041">
    <property type="entry name" value="Quinoprot_gluc/sorb_DH_b-prop"/>
</dbReference>
<dbReference type="PANTHER" id="PTHR19328">
    <property type="entry name" value="HEDGEHOG-INTERACTING PROTEIN"/>
    <property type="match status" value="1"/>
</dbReference>
<feature type="domain" description="Pyrroloquinoline quinone-dependent pyranose dehydrogenase beta-propeller" evidence="2">
    <location>
        <begin position="36"/>
        <end position="425"/>
    </location>
</feature>
<dbReference type="EMBL" id="CDHN01000002">
    <property type="protein sequence ID" value="CEJ84602.1"/>
    <property type="molecule type" value="Genomic_DNA"/>
</dbReference>
<evidence type="ECO:0000256" key="1">
    <source>
        <dbReference type="SAM" id="SignalP"/>
    </source>
</evidence>
<gene>
    <name evidence="3" type="ORF">VHEMI03523</name>
</gene>
<dbReference type="InterPro" id="IPR054539">
    <property type="entry name" value="Beta-prop_PDH"/>
</dbReference>
<dbReference type="Proteomes" id="UP000039046">
    <property type="component" value="Unassembled WGS sequence"/>
</dbReference>
<evidence type="ECO:0000259" key="2">
    <source>
        <dbReference type="Pfam" id="PF22807"/>
    </source>
</evidence>